<evidence type="ECO:0000256" key="1">
    <source>
        <dbReference type="SAM" id="MobiDB-lite"/>
    </source>
</evidence>
<accession>A0A9Q1J1P5</accession>
<evidence type="ECO:0000313" key="3">
    <source>
        <dbReference type="Proteomes" id="UP001152622"/>
    </source>
</evidence>
<dbReference type="EMBL" id="JAINUF010000005">
    <property type="protein sequence ID" value="KAJ8361605.1"/>
    <property type="molecule type" value="Genomic_DNA"/>
</dbReference>
<feature type="compositionally biased region" description="Basic and acidic residues" evidence="1">
    <location>
        <begin position="10"/>
        <end position="24"/>
    </location>
</feature>
<organism evidence="2 3">
    <name type="scientific">Synaphobranchus kaupii</name>
    <name type="common">Kaup's arrowtooth eel</name>
    <dbReference type="NCBI Taxonomy" id="118154"/>
    <lineage>
        <taxon>Eukaryota</taxon>
        <taxon>Metazoa</taxon>
        <taxon>Chordata</taxon>
        <taxon>Craniata</taxon>
        <taxon>Vertebrata</taxon>
        <taxon>Euteleostomi</taxon>
        <taxon>Actinopterygii</taxon>
        <taxon>Neopterygii</taxon>
        <taxon>Teleostei</taxon>
        <taxon>Anguilliformes</taxon>
        <taxon>Synaphobranchidae</taxon>
        <taxon>Synaphobranchus</taxon>
    </lineage>
</organism>
<dbReference type="AlphaFoldDB" id="A0A9Q1J1P5"/>
<sequence length="230" mass="25370">MAHAASQLKKNRDFDVNAVEDEKEKKRKIRKRSREQKKKRDFTRLNSGTVDCGDGARLGSAFTSGTSPWRRPRLEVCASQAKLFGGAAGSGRPRAGFPDSRVFYTAACAAIAIAKPPKYNAIAARFGRPAIPDPQRSPEGERPHPALRLTPPPILRDAEPDPDRYPPHCTPALVGMPYGPGARDRPNPFVSADGGGSLRIECPAHYRQGWKIHTPVWRVRRAPPPMQTKH</sequence>
<evidence type="ECO:0000313" key="2">
    <source>
        <dbReference type="EMBL" id="KAJ8361605.1"/>
    </source>
</evidence>
<protein>
    <submittedName>
        <fullName evidence="2">Uncharacterized protein</fullName>
    </submittedName>
</protein>
<feature type="compositionally biased region" description="Basic residues" evidence="1">
    <location>
        <begin position="25"/>
        <end position="41"/>
    </location>
</feature>
<gene>
    <name evidence="2" type="ORF">SKAU_G00181300</name>
</gene>
<reference evidence="2" key="1">
    <citation type="journal article" date="2023" name="Science">
        <title>Genome structures resolve the early diversification of teleost fishes.</title>
        <authorList>
            <person name="Parey E."/>
            <person name="Louis A."/>
            <person name="Montfort J."/>
            <person name="Bouchez O."/>
            <person name="Roques C."/>
            <person name="Iampietro C."/>
            <person name="Lluch J."/>
            <person name="Castinel A."/>
            <person name="Donnadieu C."/>
            <person name="Desvignes T."/>
            <person name="Floi Bucao C."/>
            <person name="Jouanno E."/>
            <person name="Wen M."/>
            <person name="Mejri S."/>
            <person name="Dirks R."/>
            <person name="Jansen H."/>
            <person name="Henkel C."/>
            <person name="Chen W.J."/>
            <person name="Zahm M."/>
            <person name="Cabau C."/>
            <person name="Klopp C."/>
            <person name="Thompson A.W."/>
            <person name="Robinson-Rechavi M."/>
            <person name="Braasch I."/>
            <person name="Lecointre G."/>
            <person name="Bobe J."/>
            <person name="Postlethwait J.H."/>
            <person name="Berthelot C."/>
            <person name="Roest Crollius H."/>
            <person name="Guiguen Y."/>
        </authorList>
    </citation>
    <scope>NUCLEOTIDE SEQUENCE</scope>
    <source>
        <strain evidence="2">WJC10195</strain>
    </source>
</reference>
<name>A0A9Q1J1P5_SYNKA</name>
<feature type="region of interest" description="Disordered" evidence="1">
    <location>
        <begin position="1"/>
        <end position="49"/>
    </location>
</feature>
<proteinExistence type="predicted"/>
<feature type="region of interest" description="Disordered" evidence="1">
    <location>
        <begin position="129"/>
        <end position="153"/>
    </location>
</feature>
<keyword evidence="3" id="KW-1185">Reference proteome</keyword>
<comment type="caution">
    <text evidence="2">The sequence shown here is derived from an EMBL/GenBank/DDBJ whole genome shotgun (WGS) entry which is preliminary data.</text>
</comment>
<dbReference type="Proteomes" id="UP001152622">
    <property type="component" value="Chromosome 5"/>
</dbReference>